<accession>A0A1V8P060</accession>
<keyword evidence="1" id="KW-0812">Transmembrane</keyword>
<protein>
    <submittedName>
        <fullName evidence="2">Uncharacterized protein</fullName>
    </submittedName>
</protein>
<keyword evidence="1" id="KW-0472">Membrane</keyword>
<evidence type="ECO:0000256" key="1">
    <source>
        <dbReference type="SAM" id="Phobius"/>
    </source>
</evidence>
<dbReference type="AlphaFoldDB" id="A0A1V8P060"/>
<evidence type="ECO:0000313" key="2">
    <source>
        <dbReference type="EMBL" id="OQM42066.1"/>
    </source>
</evidence>
<comment type="caution">
    <text evidence="2">The sequence shown here is derived from an EMBL/GenBank/DDBJ whole genome shotgun (WGS) entry which is preliminary data.</text>
</comment>
<name>A0A1V8P060_CITBR</name>
<feature type="transmembrane region" description="Helical" evidence="1">
    <location>
        <begin position="118"/>
        <end position="137"/>
    </location>
</feature>
<organism evidence="2 3">
    <name type="scientific">Citrobacter braakii</name>
    <dbReference type="NCBI Taxonomy" id="57706"/>
    <lineage>
        <taxon>Bacteria</taxon>
        <taxon>Pseudomonadati</taxon>
        <taxon>Pseudomonadota</taxon>
        <taxon>Gammaproteobacteria</taxon>
        <taxon>Enterobacterales</taxon>
        <taxon>Enterobacteriaceae</taxon>
        <taxon>Citrobacter</taxon>
        <taxon>Citrobacter freundii complex</taxon>
    </lineage>
</organism>
<evidence type="ECO:0000313" key="3">
    <source>
        <dbReference type="Proteomes" id="UP000192573"/>
    </source>
</evidence>
<reference evidence="2 3" key="1">
    <citation type="submission" date="2017-03" db="EMBL/GenBank/DDBJ databases">
        <authorList>
            <person name="Afonso C.L."/>
            <person name="Miller P.J."/>
            <person name="Scott M.A."/>
            <person name="Spackman E."/>
            <person name="Goraichik I."/>
            <person name="Dimitrov K.M."/>
            <person name="Suarez D.L."/>
            <person name="Swayne D.E."/>
        </authorList>
    </citation>
    <scope>NUCLEOTIDE SEQUENCE [LARGE SCALE GENOMIC DNA]</scope>
    <source>
        <strain evidence="2 3">ATCC 51113</strain>
    </source>
</reference>
<gene>
    <name evidence="2" type="ORF">BZK42_11040</name>
</gene>
<feature type="transmembrane region" description="Helical" evidence="1">
    <location>
        <begin position="12"/>
        <end position="34"/>
    </location>
</feature>
<dbReference type="EMBL" id="NAEW01000004">
    <property type="protein sequence ID" value="OQM42066.1"/>
    <property type="molecule type" value="Genomic_DNA"/>
</dbReference>
<proteinExistence type="predicted"/>
<sequence length="138" mass="16076">MKRFLTDNLDVINMSLGIMLVIITLILILISYVINDEKYKKIVILYEEEFGRLPITASLARTASLIGTPGIYFAKIDFIMSSLIFPYNRVFNNDMSIEAYHFIRSLLKELTTGFKVEAAFWFVEFIVLAFLVILYYFF</sequence>
<dbReference type="RefSeq" id="WP_080859159.1">
    <property type="nucleotide sequence ID" value="NZ_CP077405.1"/>
</dbReference>
<keyword evidence="1" id="KW-1133">Transmembrane helix</keyword>
<dbReference type="Proteomes" id="UP000192573">
    <property type="component" value="Unassembled WGS sequence"/>
</dbReference>